<comment type="caution">
    <text evidence="1">The sequence shown here is derived from an EMBL/GenBank/DDBJ whole genome shotgun (WGS) entry which is preliminary data.</text>
</comment>
<sequence>MACTTPERELPYPAQTLFIRVDEQLTGGGGHKPDLSFTTSATTARNVKARWGVRSSSVAYRYSSARLDNVREDDVGVHHSLRTVRALRITNDPRSHAKLNSLLQHPTTSLLEEHAALSLTEFDRRRIAAEAVRPLGKLRNQTFDFFFPGTMSMRLVDATPAELEEMKVKRRRSMYYRLRLGKRLLELVRRFGYCTLVYSGFGCGETSINHVNNLVAVIVQWGAPPDQLATEMIPYKSLEQH</sequence>
<gene>
    <name evidence="1" type="ORF">Purlil1_14152</name>
</gene>
<reference evidence="1 2" key="1">
    <citation type="journal article" date="2024" name="Microbiol. Resour. Announc.">
        <title>Genome annotations for the ascomycete fungi Trichoderma harzianum, Trichoderma aggressivum, and Purpureocillium lilacinum.</title>
        <authorList>
            <person name="Beijen E.P.W."/>
            <person name="Ohm R.A."/>
        </authorList>
    </citation>
    <scope>NUCLEOTIDE SEQUENCE [LARGE SCALE GENOMIC DNA]</scope>
    <source>
        <strain evidence="1 2">CBS 150709</strain>
    </source>
</reference>
<accession>A0ABR0BC29</accession>
<keyword evidence="2" id="KW-1185">Reference proteome</keyword>
<organism evidence="1 2">
    <name type="scientific">Purpureocillium lilacinum</name>
    <name type="common">Paecilomyces lilacinus</name>
    <dbReference type="NCBI Taxonomy" id="33203"/>
    <lineage>
        <taxon>Eukaryota</taxon>
        <taxon>Fungi</taxon>
        <taxon>Dikarya</taxon>
        <taxon>Ascomycota</taxon>
        <taxon>Pezizomycotina</taxon>
        <taxon>Sordariomycetes</taxon>
        <taxon>Hypocreomycetidae</taxon>
        <taxon>Hypocreales</taxon>
        <taxon>Ophiocordycipitaceae</taxon>
        <taxon>Purpureocillium</taxon>
    </lineage>
</organism>
<dbReference type="EMBL" id="JAWRVI010000506">
    <property type="protein sequence ID" value="KAK4063460.1"/>
    <property type="molecule type" value="Genomic_DNA"/>
</dbReference>
<proteinExistence type="predicted"/>
<dbReference type="Proteomes" id="UP001287286">
    <property type="component" value="Unassembled WGS sequence"/>
</dbReference>
<protein>
    <submittedName>
        <fullName evidence="1">Uncharacterized protein</fullName>
    </submittedName>
</protein>
<evidence type="ECO:0000313" key="1">
    <source>
        <dbReference type="EMBL" id="KAK4063460.1"/>
    </source>
</evidence>
<name>A0ABR0BC29_PURLI</name>
<evidence type="ECO:0000313" key="2">
    <source>
        <dbReference type="Proteomes" id="UP001287286"/>
    </source>
</evidence>